<evidence type="ECO:0000256" key="1">
    <source>
        <dbReference type="SAM" id="Phobius"/>
    </source>
</evidence>
<accession>A0ABQ9FL93</accession>
<keyword evidence="3" id="KW-1185">Reference proteome</keyword>
<dbReference type="Proteomes" id="UP001217089">
    <property type="component" value="Unassembled WGS sequence"/>
</dbReference>
<name>A0ABQ9FL93_TEGGR</name>
<proteinExistence type="predicted"/>
<protein>
    <submittedName>
        <fullName evidence="2">Uncharacterized protein</fullName>
    </submittedName>
</protein>
<sequence>MLIPGILVQTNSNLVDSHIKPLLNQIQLGGLSLGDALNGLSITLIIAGCVILVIAALGAFGACCQSKVLLIVIDSYLKSELVTSLSSYSAATVTNDTISTAWNYLFISIPIFCCTNSSITSQASTYTACTQSVTTGTYHAT</sequence>
<comment type="caution">
    <text evidence="2">The sequence shown here is derived from an EMBL/GenBank/DDBJ whole genome shotgun (WGS) entry which is preliminary data.</text>
</comment>
<dbReference type="EMBL" id="JARBDR010000328">
    <property type="protein sequence ID" value="KAJ8316498.1"/>
    <property type="molecule type" value="Genomic_DNA"/>
</dbReference>
<reference evidence="2 3" key="1">
    <citation type="submission" date="2022-12" db="EMBL/GenBank/DDBJ databases">
        <title>Chromosome-level genome of Tegillarca granosa.</title>
        <authorList>
            <person name="Kim J."/>
        </authorList>
    </citation>
    <scope>NUCLEOTIDE SEQUENCE [LARGE SCALE GENOMIC DNA]</scope>
    <source>
        <strain evidence="2">Teg-2019</strain>
        <tissue evidence="2">Adductor muscle</tissue>
    </source>
</reference>
<gene>
    <name evidence="2" type="ORF">KUTeg_006512</name>
</gene>
<feature type="transmembrane region" description="Helical" evidence="1">
    <location>
        <begin position="40"/>
        <end position="60"/>
    </location>
</feature>
<feature type="non-terminal residue" evidence="2">
    <location>
        <position position="141"/>
    </location>
</feature>
<keyword evidence="1" id="KW-1133">Transmembrane helix</keyword>
<keyword evidence="1" id="KW-0472">Membrane</keyword>
<keyword evidence="1" id="KW-0812">Transmembrane</keyword>
<organism evidence="2 3">
    <name type="scientific">Tegillarca granosa</name>
    <name type="common">Malaysian cockle</name>
    <name type="synonym">Anadara granosa</name>
    <dbReference type="NCBI Taxonomy" id="220873"/>
    <lineage>
        <taxon>Eukaryota</taxon>
        <taxon>Metazoa</taxon>
        <taxon>Spiralia</taxon>
        <taxon>Lophotrochozoa</taxon>
        <taxon>Mollusca</taxon>
        <taxon>Bivalvia</taxon>
        <taxon>Autobranchia</taxon>
        <taxon>Pteriomorphia</taxon>
        <taxon>Arcoida</taxon>
        <taxon>Arcoidea</taxon>
        <taxon>Arcidae</taxon>
        <taxon>Tegillarca</taxon>
    </lineage>
</organism>
<evidence type="ECO:0000313" key="3">
    <source>
        <dbReference type="Proteomes" id="UP001217089"/>
    </source>
</evidence>
<evidence type="ECO:0000313" key="2">
    <source>
        <dbReference type="EMBL" id="KAJ8316498.1"/>
    </source>
</evidence>